<evidence type="ECO:0000259" key="2">
    <source>
        <dbReference type="Pfam" id="PF03972"/>
    </source>
</evidence>
<dbReference type="PANTHER" id="PTHR16943">
    <property type="entry name" value="2-METHYLCITRATE DEHYDRATASE-RELATED"/>
    <property type="match status" value="1"/>
</dbReference>
<comment type="caution">
    <text evidence="4">The sequence shown here is derived from an EMBL/GenBank/DDBJ whole genome shotgun (WGS) entry which is preliminary data.</text>
</comment>
<dbReference type="InterPro" id="IPR042188">
    <property type="entry name" value="MmgE/PrpD_sf_2"/>
</dbReference>
<dbReference type="Gene3D" id="1.10.4100.10">
    <property type="entry name" value="2-methylcitrate dehydratase PrpD"/>
    <property type="match status" value="1"/>
</dbReference>
<dbReference type="Proteomes" id="UP000216998">
    <property type="component" value="Unassembled WGS sequence"/>
</dbReference>
<evidence type="ECO:0000259" key="3">
    <source>
        <dbReference type="Pfam" id="PF19305"/>
    </source>
</evidence>
<dbReference type="InterPro" id="IPR045337">
    <property type="entry name" value="MmgE_PrpD_C"/>
</dbReference>
<reference evidence="4 5" key="1">
    <citation type="submission" date="2017-07" db="EMBL/GenBank/DDBJ databases">
        <title>Niveispirillum cyanobacteriorum sp. nov., isolated from cyanobacterial aggregates in a eutrophic lake.</title>
        <authorList>
            <person name="Cai H."/>
        </authorList>
    </citation>
    <scope>NUCLEOTIDE SEQUENCE [LARGE SCALE GENOMIC DNA]</scope>
    <source>
        <strain evidence="5">TH1-14</strain>
    </source>
</reference>
<gene>
    <name evidence="4" type="ORF">CHU95_21005</name>
</gene>
<accession>A0A255YQY6</accession>
<organism evidence="4 5">
    <name type="scientific">Niveispirillum lacus</name>
    <dbReference type="NCBI Taxonomy" id="1981099"/>
    <lineage>
        <taxon>Bacteria</taxon>
        <taxon>Pseudomonadati</taxon>
        <taxon>Pseudomonadota</taxon>
        <taxon>Alphaproteobacteria</taxon>
        <taxon>Rhodospirillales</taxon>
        <taxon>Azospirillaceae</taxon>
        <taxon>Niveispirillum</taxon>
    </lineage>
</organism>
<feature type="domain" description="MmgE/PrpD C-terminal" evidence="3">
    <location>
        <begin position="267"/>
        <end position="425"/>
    </location>
</feature>
<comment type="similarity">
    <text evidence="1">Belongs to the PrpD family.</text>
</comment>
<dbReference type="OrthoDB" id="9795089at2"/>
<sequence>MMNASQILARHALSVDWATLPAPAQDTTRIFLLDTLGVGIAGSRAGFADEVAAAAQGWTSAGTAAVLGRGALVGAPQAAFINAYQIHAQEFDCVHEGAVVHPLATILSAVMADTARLKVAMAGTEFGAALVAGVDIAATLGLAAKAPLQFFRPATAGIFGCVAALARLRRLDLATTVSAFGHALAFASGTMQAHVEGKPGLPLQVAHAAQASLMAIDLALAGLPGTTGSIDGPFGYLSLFEKATDLPPLLADLGRVWRIAEVSHKPFPTGRAAHGAIVATQALMRDHGVTPATLESLTYTAPPLIHRLVGRPLPAYPGAMTANYARLCFAWLGAVVLTRGTVGLADFTPGRLTDPALHSLGSRIQVLVNHNPDPAAFVPAVAQAKLTDGRMVQVQIDSQLGSPATPLSREQHLRKFRACLDFAGATALADPLIDAIDRLHEQEDMAALLRRAAGLAG</sequence>
<dbReference type="Pfam" id="PF03972">
    <property type="entry name" value="MmgE_PrpD_N"/>
    <property type="match status" value="1"/>
</dbReference>
<dbReference type="EMBL" id="NOXU01000032">
    <property type="protein sequence ID" value="OYQ31619.1"/>
    <property type="molecule type" value="Genomic_DNA"/>
</dbReference>
<name>A0A255YQY6_9PROT</name>
<evidence type="ECO:0000313" key="4">
    <source>
        <dbReference type="EMBL" id="OYQ31619.1"/>
    </source>
</evidence>
<dbReference type="SUPFAM" id="SSF103378">
    <property type="entry name" value="2-methylcitrate dehydratase PrpD"/>
    <property type="match status" value="1"/>
</dbReference>
<dbReference type="InterPro" id="IPR036148">
    <property type="entry name" value="MmgE/PrpD_sf"/>
</dbReference>
<proteinExistence type="inferred from homology"/>
<dbReference type="GO" id="GO:0016829">
    <property type="term" value="F:lyase activity"/>
    <property type="evidence" value="ECO:0007669"/>
    <property type="project" value="InterPro"/>
</dbReference>
<dbReference type="AlphaFoldDB" id="A0A255YQY6"/>
<dbReference type="Gene3D" id="3.30.1330.120">
    <property type="entry name" value="2-methylcitrate dehydratase PrpD"/>
    <property type="match status" value="1"/>
</dbReference>
<protein>
    <submittedName>
        <fullName evidence="4">2-methylcitrate dehydratase</fullName>
    </submittedName>
</protein>
<dbReference type="Pfam" id="PF19305">
    <property type="entry name" value="MmgE_PrpD_C"/>
    <property type="match status" value="1"/>
</dbReference>
<keyword evidence="5" id="KW-1185">Reference proteome</keyword>
<dbReference type="InterPro" id="IPR045336">
    <property type="entry name" value="MmgE_PrpD_N"/>
</dbReference>
<evidence type="ECO:0000256" key="1">
    <source>
        <dbReference type="ARBA" id="ARBA00006174"/>
    </source>
</evidence>
<dbReference type="InterPro" id="IPR042183">
    <property type="entry name" value="MmgE/PrpD_sf_1"/>
</dbReference>
<dbReference type="InterPro" id="IPR005656">
    <property type="entry name" value="MmgE_PrpD"/>
</dbReference>
<feature type="domain" description="MmgE/PrpD N-terminal" evidence="2">
    <location>
        <begin position="7"/>
        <end position="244"/>
    </location>
</feature>
<dbReference type="PANTHER" id="PTHR16943:SF8">
    <property type="entry name" value="2-METHYLCITRATE DEHYDRATASE"/>
    <property type="match status" value="1"/>
</dbReference>
<evidence type="ECO:0000313" key="5">
    <source>
        <dbReference type="Proteomes" id="UP000216998"/>
    </source>
</evidence>